<sequence>MQGIDNNNQKTKIMIYTEDFFSPGSSYPTDDVVVLVDSFSNENVNFKKTSVWEDGSPITDANLDQVIYRKKGAFFYQRVMENSKVLNAKVFNPFCNGINDDSPAISKMMTISSMGYTIDGNGLTYHLLSKIIQEVDYFNFINFNFRLNDNYESDCGWKLNVKKNIVFENIFLDGGRGTYKNQNGNIEKWIQWAGDASVPSIIPSLDDVFLFIQGDRASNASIKNLRAVNIHAMSAVTFNSHGNVTIEDSHFENISMKPFHVYHSFDNGKNQSGKTSIKNITTKDCGYLADEILEKLNSDLQFVLRNRADSEGMIQWGYGAIVSFGEFYVENIQVVNYGASAVCSDRNTKFFGNNIYISNDCDKFESNNPSGAMWFEATCDAYISNLDIDICKRGSRDLAFDSSALETFNTELYIDNLKIKTDKNTILLKKGIRASYSNDSTVTVNNLYMDGAFLDQAVFHGIMEFAEDEYPLKSKLVLNGGIIEKGNLLFWGTGEVNLSKIDAPTSKIEFHSPISTQFNKISIKESSFYYFNTIVDYKQMILENSTIMSDFFYSSNISDVAIKNSNINGVLSLPNTTVGSRVHISGGDIGRTHINAYNIFVDNVKSRQGIYIDNAQFFTINNCILQTSESEPIIMVSNNGGRLISGIISQNMLSIKTNTPAAGYILLMPEAVGKVSTYNNSETYFD</sequence>
<keyword evidence="2" id="KW-1185">Reference proteome</keyword>
<dbReference type="Proteomes" id="UP000028705">
    <property type="component" value="Unassembled WGS sequence"/>
</dbReference>
<proteinExistence type="predicted"/>
<evidence type="ECO:0008006" key="3">
    <source>
        <dbReference type="Google" id="ProtNLM"/>
    </source>
</evidence>
<dbReference type="EMBL" id="JPRH01000003">
    <property type="protein sequence ID" value="KFF13090.1"/>
    <property type="molecule type" value="Genomic_DNA"/>
</dbReference>
<gene>
    <name evidence="1" type="ORF">IW15_10005</name>
</gene>
<evidence type="ECO:0000313" key="2">
    <source>
        <dbReference type="Proteomes" id="UP000028705"/>
    </source>
</evidence>
<evidence type="ECO:0000313" key="1">
    <source>
        <dbReference type="EMBL" id="KFF13090.1"/>
    </source>
</evidence>
<comment type="caution">
    <text evidence="1">The sequence shown here is derived from an EMBL/GenBank/DDBJ whole genome shotgun (WGS) entry which is preliminary data.</text>
</comment>
<name>A0A086A8S6_9FLAO</name>
<dbReference type="STRING" id="445961.IW15_10005"/>
<accession>A0A086A8S6</accession>
<dbReference type="AlphaFoldDB" id="A0A086A8S6"/>
<reference evidence="1 2" key="1">
    <citation type="submission" date="2014-07" db="EMBL/GenBank/DDBJ databases">
        <title>Genome of Chryseobacterium soli DSM 19298.</title>
        <authorList>
            <person name="Stropko S.J."/>
            <person name="Pipes S.E."/>
            <person name="Newman J."/>
        </authorList>
    </citation>
    <scope>NUCLEOTIDE SEQUENCE [LARGE SCALE GENOMIC DNA]</scope>
    <source>
        <strain evidence="1 2">DSM 19298</strain>
    </source>
</reference>
<protein>
    <recommendedName>
        <fullName evidence="3">Right handed beta helix domain-containing protein</fullName>
    </recommendedName>
</protein>
<organism evidence="1 2">
    <name type="scientific">Chryseobacterium soli</name>
    <dbReference type="NCBI Taxonomy" id="445961"/>
    <lineage>
        <taxon>Bacteria</taxon>
        <taxon>Pseudomonadati</taxon>
        <taxon>Bacteroidota</taxon>
        <taxon>Flavobacteriia</taxon>
        <taxon>Flavobacteriales</taxon>
        <taxon>Weeksellaceae</taxon>
        <taxon>Chryseobacterium group</taxon>
        <taxon>Chryseobacterium</taxon>
    </lineage>
</organism>